<dbReference type="AlphaFoldDB" id="A0A8J3NTY4"/>
<evidence type="ECO:0000313" key="1">
    <source>
        <dbReference type="EMBL" id="GIF92248.1"/>
    </source>
</evidence>
<evidence type="ECO:0000313" key="2">
    <source>
        <dbReference type="Proteomes" id="UP000619293"/>
    </source>
</evidence>
<dbReference type="Proteomes" id="UP000619293">
    <property type="component" value="Unassembled WGS sequence"/>
</dbReference>
<comment type="caution">
    <text evidence="1">The sequence shown here is derived from an EMBL/GenBank/DDBJ whole genome shotgun (WGS) entry which is preliminary data.</text>
</comment>
<protein>
    <submittedName>
        <fullName evidence="1">Uncharacterized protein</fullName>
    </submittedName>
</protein>
<dbReference type="EMBL" id="BONG01000043">
    <property type="protein sequence ID" value="GIF92248.1"/>
    <property type="molecule type" value="Genomic_DNA"/>
</dbReference>
<gene>
    <name evidence="1" type="ORF">Cch02nite_56920</name>
</gene>
<sequence>MLTSTIDLAPAVKRAAVVTELHIPTADGRCSWCWTELGVWTPYPCTAYRWAERVAEATQ</sequence>
<keyword evidence="2" id="KW-1185">Reference proteome</keyword>
<accession>A0A8J3NTY4</accession>
<organism evidence="1 2">
    <name type="scientific">Catellatospora chokoriensis</name>
    <dbReference type="NCBI Taxonomy" id="310353"/>
    <lineage>
        <taxon>Bacteria</taxon>
        <taxon>Bacillati</taxon>
        <taxon>Actinomycetota</taxon>
        <taxon>Actinomycetes</taxon>
        <taxon>Micromonosporales</taxon>
        <taxon>Micromonosporaceae</taxon>
        <taxon>Catellatospora</taxon>
    </lineage>
</organism>
<reference evidence="1 2" key="1">
    <citation type="submission" date="2021-01" db="EMBL/GenBank/DDBJ databases">
        <title>Whole genome shotgun sequence of Catellatospora chokoriensis NBRC 107358.</title>
        <authorList>
            <person name="Komaki H."/>
            <person name="Tamura T."/>
        </authorList>
    </citation>
    <scope>NUCLEOTIDE SEQUENCE [LARGE SCALE GENOMIC DNA]</scope>
    <source>
        <strain evidence="1 2">NBRC 107358</strain>
    </source>
</reference>
<name>A0A8J3NTY4_9ACTN</name>
<proteinExistence type="predicted"/>